<accession>A0A8J8BA46</accession>
<protein>
    <submittedName>
        <fullName evidence="1">Uncharacterized protein</fullName>
    </submittedName>
</protein>
<organism evidence="1 2">
    <name type="scientific">Thetidibacter halocola</name>
    <dbReference type="NCBI Taxonomy" id="2827239"/>
    <lineage>
        <taxon>Bacteria</taxon>
        <taxon>Pseudomonadati</taxon>
        <taxon>Pseudomonadota</taxon>
        <taxon>Alphaproteobacteria</taxon>
        <taxon>Rhodobacterales</taxon>
        <taxon>Roseobacteraceae</taxon>
        <taxon>Thetidibacter</taxon>
    </lineage>
</organism>
<reference evidence="1" key="1">
    <citation type="submission" date="2021-04" db="EMBL/GenBank/DDBJ databases">
        <authorList>
            <person name="Yoon J."/>
        </authorList>
    </citation>
    <scope>NUCLEOTIDE SEQUENCE</scope>
    <source>
        <strain evidence="1">KMU-90</strain>
    </source>
</reference>
<dbReference type="EMBL" id="JAGTUU010000004">
    <property type="protein sequence ID" value="MBS0124818.1"/>
    <property type="molecule type" value="Genomic_DNA"/>
</dbReference>
<evidence type="ECO:0000313" key="1">
    <source>
        <dbReference type="EMBL" id="MBS0124818.1"/>
    </source>
</evidence>
<dbReference type="Proteomes" id="UP000681356">
    <property type="component" value="Unassembled WGS sequence"/>
</dbReference>
<proteinExistence type="predicted"/>
<dbReference type="RefSeq" id="WP_212536776.1">
    <property type="nucleotide sequence ID" value="NZ_JAGTUU010000004.1"/>
</dbReference>
<sequence>MYRYFLALALTGALSACGEEGGNPLLSGDPVAQCPQPLTECEPASGGGTDAPDPVADQLFASDFSDDLTANAVTYDPATNEVRINNLPFDGDDNIYAADAAATAALSGTQFGAYRNVAGSNQYYAVFRRTASGYGQAMAVGGDSYLSFGYGGAAAQRLNGDGALPSANGTYVFNGEYAAVRTVIDTSVDPSQSRVQYVAGTVQLDVDIRDFDNIGAVEGVVVNRTFFDNNGVRLNELDGVNYISLATTNINFDSWSINAGSAQVVASAPGLTGSATGDWQGLFTGPNGEEIAGIVVVDGTGPIGVDPGTGDFIEVQTRETGGFVAARP</sequence>
<name>A0A8J8BA46_9RHOB</name>
<comment type="caution">
    <text evidence="1">The sequence shown here is derived from an EMBL/GenBank/DDBJ whole genome shotgun (WGS) entry which is preliminary data.</text>
</comment>
<gene>
    <name evidence="1" type="ORF">KB874_11990</name>
</gene>
<evidence type="ECO:0000313" key="2">
    <source>
        <dbReference type="Proteomes" id="UP000681356"/>
    </source>
</evidence>
<dbReference type="AlphaFoldDB" id="A0A8J8BA46"/>
<dbReference type="PROSITE" id="PS51257">
    <property type="entry name" value="PROKAR_LIPOPROTEIN"/>
    <property type="match status" value="1"/>
</dbReference>
<keyword evidence="2" id="KW-1185">Reference proteome</keyword>